<dbReference type="EMBL" id="JBHULX010000002">
    <property type="protein sequence ID" value="MFD2589830.1"/>
    <property type="molecule type" value="Genomic_DNA"/>
</dbReference>
<accession>A0ABW5N5J5</accession>
<feature type="transmembrane region" description="Helical" evidence="1">
    <location>
        <begin position="320"/>
        <end position="337"/>
    </location>
</feature>
<keyword evidence="1" id="KW-0812">Transmembrane</keyword>
<evidence type="ECO:0000313" key="3">
    <source>
        <dbReference type="EMBL" id="MFD2589830.1"/>
    </source>
</evidence>
<feature type="transmembrane region" description="Helical" evidence="1">
    <location>
        <begin position="94"/>
        <end position="113"/>
    </location>
</feature>
<evidence type="ECO:0000259" key="2">
    <source>
        <dbReference type="Pfam" id="PF04235"/>
    </source>
</evidence>
<organism evidence="3 4">
    <name type="scientific">Aquimarina hainanensis</name>
    <dbReference type="NCBI Taxonomy" id="1578017"/>
    <lineage>
        <taxon>Bacteria</taxon>
        <taxon>Pseudomonadati</taxon>
        <taxon>Bacteroidota</taxon>
        <taxon>Flavobacteriia</taxon>
        <taxon>Flavobacteriales</taxon>
        <taxon>Flavobacteriaceae</taxon>
        <taxon>Aquimarina</taxon>
    </lineage>
</organism>
<dbReference type="Pfam" id="PF04235">
    <property type="entry name" value="DUF418"/>
    <property type="match status" value="1"/>
</dbReference>
<proteinExistence type="predicted"/>
<reference evidence="4" key="1">
    <citation type="journal article" date="2019" name="Int. J. Syst. Evol. Microbiol.">
        <title>The Global Catalogue of Microorganisms (GCM) 10K type strain sequencing project: providing services to taxonomists for standard genome sequencing and annotation.</title>
        <authorList>
            <consortium name="The Broad Institute Genomics Platform"/>
            <consortium name="The Broad Institute Genome Sequencing Center for Infectious Disease"/>
            <person name="Wu L."/>
            <person name="Ma J."/>
        </authorList>
    </citation>
    <scope>NUCLEOTIDE SEQUENCE [LARGE SCALE GENOMIC DNA]</scope>
    <source>
        <strain evidence="4">KCTC 42423</strain>
    </source>
</reference>
<keyword evidence="1" id="KW-1133">Transmembrane helix</keyword>
<dbReference type="PANTHER" id="PTHR30590">
    <property type="entry name" value="INNER MEMBRANE PROTEIN"/>
    <property type="match status" value="1"/>
</dbReference>
<name>A0ABW5N5J5_9FLAO</name>
<evidence type="ECO:0000256" key="1">
    <source>
        <dbReference type="SAM" id="Phobius"/>
    </source>
</evidence>
<feature type="domain" description="DUF418" evidence="2">
    <location>
        <begin position="226"/>
        <end position="388"/>
    </location>
</feature>
<evidence type="ECO:0000313" key="4">
    <source>
        <dbReference type="Proteomes" id="UP001597459"/>
    </source>
</evidence>
<comment type="caution">
    <text evidence="3">The sequence shown here is derived from an EMBL/GenBank/DDBJ whole genome shotgun (WGS) entry which is preliminary data.</text>
</comment>
<dbReference type="PANTHER" id="PTHR30590:SF2">
    <property type="entry name" value="INNER MEMBRANE PROTEIN"/>
    <property type="match status" value="1"/>
</dbReference>
<feature type="transmembrane region" description="Helical" evidence="1">
    <location>
        <begin position="63"/>
        <end position="82"/>
    </location>
</feature>
<dbReference type="RefSeq" id="WP_378256244.1">
    <property type="nucleotide sequence ID" value="NZ_JBHSJV010000001.1"/>
</dbReference>
<feature type="transmembrane region" description="Helical" evidence="1">
    <location>
        <begin position="12"/>
        <end position="29"/>
    </location>
</feature>
<feature type="transmembrane region" description="Helical" evidence="1">
    <location>
        <begin position="276"/>
        <end position="300"/>
    </location>
</feature>
<dbReference type="Proteomes" id="UP001597459">
    <property type="component" value="Unassembled WGS sequence"/>
</dbReference>
<sequence length="397" mass="46405">MEYKRIESLDVLRGVAILGILIINIHYFSTLTIERYKPIIHGDFSGANKWLWIISYTFVKQRFMTLFSILFGAGVFLMYTVNKKKGREATKLHYVRMFWLLVFGCIHAYLIWWGDILVNYALCGLVVYGVRNLSPKIIFWIGGSILIGLLLPDIYKFYIQKATVDIPEEFWNPSKESITNQLKEFSGSWWEETPKRINKALYYQTTSFYTYSFWRVSGLMMIGMGLVKTGFITGKLSKKRYYNDLIISSAIGLPMSMLSVYLYLDSNFDYAMFSTSVYILFYISSMVMAYTYICILILCIQSSLFKKARKGLSNLGRMAFTNYILQNVICSLLFYGYGLGYYGKVDRVFLLYTVLVIWGVQLLYTTIWLHFFRYGPLEWLWKSLTYGKKLPFKKGKE</sequence>
<feature type="transmembrane region" description="Helical" evidence="1">
    <location>
        <begin position="245"/>
        <end position="264"/>
    </location>
</feature>
<protein>
    <submittedName>
        <fullName evidence="3">DUF418 domain-containing protein</fullName>
    </submittedName>
</protein>
<keyword evidence="1" id="KW-0472">Membrane</keyword>
<dbReference type="InterPro" id="IPR007349">
    <property type="entry name" value="DUF418"/>
</dbReference>
<feature type="transmembrane region" description="Helical" evidence="1">
    <location>
        <begin position="133"/>
        <end position="151"/>
    </location>
</feature>
<gene>
    <name evidence="3" type="ORF">ACFSTE_03245</name>
</gene>
<dbReference type="InterPro" id="IPR052529">
    <property type="entry name" value="Bact_Transport_Assoc"/>
</dbReference>
<feature type="transmembrane region" description="Helical" evidence="1">
    <location>
        <begin position="349"/>
        <end position="372"/>
    </location>
</feature>
<keyword evidence="4" id="KW-1185">Reference proteome</keyword>